<dbReference type="EMBL" id="JAUTXT010000009">
    <property type="protein sequence ID" value="KAK3676627.1"/>
    <property type="molecule type" value="Genomic_DNA"/>
</dbReference>
<dbReference type="InterPro" id="IPR051164">
    <property type="entry name" value="NmrA-like_oxidored"/>
</dbReference>
<dbReference type="SUPFAM" id="SSF51735">
    <property type="entry name" value="NAD(P)-binding Rossmann-fold domains"/>
    <property type="match status" value="1"/>
</dbReference>
<comment type="similarity">
    <text evidence="1">Belongs to the NmrA-type oxidoreductase family.</text>
</comment>
<dbReference type="InterPro" id="IPR036291">
    <property type="entry name" value="NAD(P)-bd_dom_sf"/>
</dbReference>
<dbReference type="Gene3D" id="3.40.50.720">
    <property type="entry name" value="NAD(P)-binding Rossmann-like Domain"/>
    <property type="match status" value="1"/>
</dbReference>
<proteinExistence type="inferred from homology"/>
<protein>
    <recommendedName>
        <fullName evidence="3">NmrA-like domain-containing protein</fullName>
    </recommendedName>
</protein>
<sequence length="306" mass="33926">MATTKRLLVTGATGKQGGALISALLSKPFQSFEIYAVTRNANSTSSQQLQRQGVKIIQGNLDDTQAIFSQIQKPVWGVFAVPLLDKGIKKEEEQGYALVQAAVEAQTSHIVYTTTDRGGDVASEGNPTPVPHFASKYRVEEDIRAKAAASNGHLSYTLLRPVAFLESMPNGFLGRAFVAIWRLNGSDRKLQVITVKDIGKVAAEAFLNAEKDEYRNKAISLAGDSLSPHEAGKIFQDVVGQKLPETYSWLGWLIRTMVADLRHMFAWFKSDGFGVDVPALRRRYPFMTDFRTWLKEESDWGKVKAK</sequence>
<evidence type="ECO:0000256" key="2">
    <source>
        <dbReference type="ARBA" id="ARBA00022857"/>
    </source>
</evidence>
<comment type="caution">
    <text evidence="4">The sequence shown here is derived from an EMBL/GenBank/DDBJ whole genome shotgun (WGS) entry which is preliminary data.</text>
</comment>
<dbReference type="Gene3D" id="3.90.25.10">
    <property type="entry name" value="UDP-galactose 4-epimerase, domain 1"/>
    <property type="match status" value="1"/>
</dbReference>
<dbReference type="Pfam" id="PF05368">
    <property type="entry name" value="NmrA"/>
    <property type="match status" value="1"/>
</dbReference>
<dbReference type="GO" id="GO:0005634">
    <property type="term" value="C:nucleus"/>
    <property type="evidence" value="ECO:0007669"/>
    <property type="project" value="TreeGrafter"/>
</dbReference>
<feature type="domain" description="NmrA-like" evidence="3">
    <location>
        <begin position="4"/>
        <end position="270"/>
    </location>
</feature>
<keyword evidence="2" id="KW-0521">NADP</keyword>
<keyword evidence="5" id="KW-1185">Reference proteome</keyword>
<reference evidence="4" key="1">
    <citation type="submission" date="2023-07" db="EMBL/GenBank/DDBJ databases">
        <title>Black Yeasts Isolated from many extreme environments.</title>
        <authorList>
            <person name="Coleine C."/>
            <person name="Stajich J.E."/>
            <person name="Selbmann L."/>
        </authorList>
    </citation>
    <scope>NUCLEOTIDE SEQUENCE</scope>
    <source>
        <strain evidence="4">CCFEE 5485</strain>
    </source>
</reference>
<gene>
    <name evidence="4" type="ORF">LTR78_003401</name>
</gene>
<organism evidence="4 5">
    <name type="scientific">Recurvomyces mirabilis</name>
    <dbReference type="NCBI Taxonomy" id="574656"/>
    <lineage>
        <taxon>Eukaryota</taxon>
        <taxon>Fungi</taxon>
        <taxon>Dikarya</taxon>
        <taxon>Ascomycota</taxon>
        <taxon>Pezizomycotina</taxon>
        <taxon>Dothideomycetes</taxon>
        <taxon>Dothideomycetidae</taxon>
        <taxon>Mycosphaerellales</taxon>
        <taxon>Teratosphaeriaceae</taxon>
        <taxon>Recurvomyces</taxon>
    </lineage>
</organism>
<dbReference type="PANTHER" id="PTHR42748">
    <property type="entry name" value="NITROGEN METABOLITE REPRESSION PROTEIN NMRA FAMILY MEMBER"/>
    <property type="match status" value="1"/>
</dbReference>
<name>A0AAE0WRR4_9PEZI</name>
<dbReference type="AlphaFoldDB" id="A0AAE0WRR4"/>
<evidence type="ECO:0000256" key="1">
    <source>
        <dbReference type="ARBA" id="ARBA00006328"/>
    </source>
</evidence>
<evidence type="ECO:0000313" key="4">
    <source>
        <dbReference type="EMBL" id="KAK3676627.1"/>
    </source>
</evidence>
<evidence type="ECO:0000313" key="5">
    <source>
        <dbReference type="Proteomes" id="UP001274830"/>
    </source>
</evidence>
<accession>A0AAE0WRR4</accession>
<dbReference type="PANTHER" id="PTHR42748:SF7">
    <property type="entry name" value="NMRA LIKE REDOX SENSOR 1-RELATED"/>
    <property type="match status" value="1"/>
</dbReference>
<dbReference type="InterPro" id="IPR008030">
    <property type="entry name" value="NmrA-like"/>
</dbReference>
<evidence type="ECO:0000259" key="3">
    <source>
        <dbReference type="Pfam" id="PF05368"/>
    </source>
</evidence>
<dbReference type="Proteomes" id="UP001274830">
    <property type="component" value="Unassembled WGS sequence"/>
</dbReference>